<gene>
    <name evidence="1" type="ORF">BJ138DRAFT_174107</name>
</gene>
<reference evidence="1" key="1">
    <citation type="journal article" date="2021" name="New Phytol.">
        <title>Evolutionary innovations through gain and loss of genes in the ectomycorrhizal Boletales.</title>
        <authorList>
            <person name="Wu G."/>
            <person name="Miyauchi S."/>
            <person name="Morin E."/>
            <person name="Kuo A."/>
            <person name="Drula E."/>
            <person name="Varga T."/>
            <person name="Kohler A."/>
            <person name="Feng B."/>
            <person name="Cao Y."/>
            <person name="Lipzen A."/>
            <person name="Daum C."/>
            <person name="Hundley H."/>
            <person name="Pangilinan J."/>
            <person name="Johnson J."/>
            <person name="Barry K."/>
            <person name="LaButti K."/>
            <person name="Ng V."/>
            <person name="Ahrendt S."/>
            <person name="Min B."/>
            <person name="Choi I.G."/>
            <person name="Park H."/>
            <person name="Plett J.M."/>
            <person name="Magnuson J."/>
            <person name="Spatafora J.W."/>
            <person name="Nagy L.G."/>
            <person name="Henrissat B."/>
            <person name="Grigoriev I.V."/>
            <person name="Yang Z.L."/>
            <person name="Xu J."/>
            <person name="Martin F.M."/>
        </authorList>
    </citation>
    <scope>NUCLEOTIDE SEQUENCE</scope>
    <source>
        <strain evidence="1">ATCC 28755</strain>
    </source>
</reference>
<name>A0ACB8AQ91_9AGAM</name>
<organism evidence="1 2">
    <name type="scientific">Hygrophoropsis aurantiaca</name>
    <dbReference type="NCBI Taxonomy" id="72124"/>
    <lineage>
        <taxon>Eukaryota</taxon>
        <taxon>Fungi</taxon>
        <taxon>Dikarya</taxon>
        <taxon>Basidiomycota</taxon>
        <taxon>Agaricomycotina</taxon>
        <taxon>Agaricomycetes</taxon>
        <taxon>Agaricomycetidae</taxon>
        <taxon>Boletales</taxon>
        <taxon>Coniophorineae</taxon>
        <taxon>Hygrophoropsidaceae</taxon>
        <taxon>Hygrophoropsis</taxon>
    </lineage>
</organism>
<dbReference type="Proteomes" id="UP000790377">
    <property type="component" value="Unassembled WGS sequence"/>
</dbReference>
<proteinExistence type="predicted"/>
<dbReference type="EMBL" id="MU267603">
    <property type="protein sequence ID" value="KAH7915198.1"/>
    <property type="molecule type" value="Genomic_DNA"/>
</dbReference>
<keyword evidence="2" id="KW-1185">Reference proteome</keyword>
<comment type="caution">
    <text evidence="1">The sequence shown here is derived from an EMBL/GenBank/DDBJ whole genome shotgun (WGS) entry which is preliminary data.</text>
</comment>
<protein>
    <submittedName>
        <fullName evidence="1">Major facilitator superfamily domain-containing protein</fullName>
    </submittedName>
</protein>
<evidence type="ECO:0000313" key="1">
    <source>
        <dbReference type="EMBL" id="KAH7915198.1"/>
    </source>
</evidence>
<sequence length="465" mass="50053">MTGSIRENTLSDAASATIAHEAHISTVEHARFDEFPGKVPNDVPLPNSQSCSDVPEGGYAAWSTAFGAFLIQFCAFGYVSSFGVYQDYFVQKYLVNESSSAISWIGSVNAFLIVAGGLIAGPLYDRGYFYHLIISGTVLQAFSLFMLSLAKPGHYYQVFLTLGVGSGIAEGFLYVPSMAVISHYFQSRRTLVMAFVASGSSFGAVMHPIMLNNLLNGRVGFANGVRASAGLVSGLLVIACLLMRTRIPPPAKPAHYLQAAKRCSRDLPFIFATTGSTLFSTGFYFPLFYLQLDAKKHNISPSFSFYVLVILNVSNFFGRITSGFIVKYTTVLIMAIISSTLCSILIFGMSGLRDIASFTILGVIYGYCSGTFIAMSAPLVATLTSDISELGARMGIYFVITGVGSLVGSPLNGALLGSKYHWWMPCLFSGLVSLAGAAFFTLTQITLMRQTRIQKTSPSPAPTKA</sequence>
<evidence type="ECO:0000313" key="2">
    <source>
        <dbReference type="Proteomes" id="UP000790377"/>
    </source>
</evidence>
<accession>A0ACB8AQ91</accession>